<dbReference type="InterPro" id="IPR010982">
    <property type="entry name" value="Lambda_DNA-bd_dom_sf"/>
</dbReference>
<dbReference type="GO" id="GO:0016020">
    <property type="term" value="C:membrane"/>
    <property type="evidence" value="ECO:0007669"/>
    <property type="project" value="InterPro"/>
</dbReference>
<accession>A0A316WLZ0</accession>
<dbReference type="GO" id="GO:0003677">
    <property type="term" value="F:DNA binding"/>
    <property type="evidence" value="ECO:0007669"/>
    <property type="project" value="UniProtKB-KW"/>
</dbReference>
<dbReference type="InterPro" id="IPR001387">
    <property type="entry name" value="Cro/C1-type_HTH"/>
</dbReference>
<keyword evidence="3" id="KW-0805">Transcription regulation</keyword>
<dbReference type="OrthoDB" id="3831186at2"/>
<evidence type="ECO:0000313" key="8">
    <source>
        <dbReference type="Proteomes" id="UP000236182"/>
    </source>
</evidence>
<evidence type="ECO:0000256" key="5">
    <source>
        <dbReference type="ARBA" id="ARBA00023163"/>
    </source>
</evidence>
<dbReference type="SUPFAM" id="SSF51306">
    <property type="entry name" value="LexA/Signal peptidase"/>
    <property type="match status" value="1"/>
</dbReference>
<proteinExistence type="predicted"/>
<evidence type="ECO:0000256" key="2">
    <source>
        <dbReference type="ARBA" id="ARBA00022801"/>
    </source>
</evidence>
<dbReference type="CDD" id="cd00093">
    <property type="entry name" value="HTH_XRE"/>
    <property type="match status" value="1"/>
</dbReference>
<evidence type="ECO:0000256" key="3">
    <source>
        <dbReference type="ARBA" id="ARBA00023015"/>
    </source>
</evidence>
<evidence type="ECO:0000259" key="6">
    <source>
        <dbReference type="PROSITE" id="PS50943"/>
    </source>
</evidence>
<keyword evidence="8" id="KW-1185">Reference proteome</keyword>
<comment type="caution">
    <text evidence="7">The sequence shown here is derived from an EMBL/GenBank/DDBJ whole genome shotgun (WGS) entry which is preliminary data.</text>
</comment>
<gene>
    <name evidence="7" type="ORF">C1638_017440</name>
</gene>
<dbReference type="PROSITE" id="PS00501">
    <property type="entry name" value="SPASE_I_1"/>
    <property type="match status" value="1"/>
</dbReference>
<dbReference type="GO" id="GO:0006508">
    <property type="term" value="P:proteolysis"/>
    <property type="evidence" value="ECO:0007669"/>
    <property type="project" value="UniProtKB-KW"/>
</dbReference>
<dbReference type="SMART" id="SM00530">
    <property type="entry name" value="HTH_XRE"/>
    <property type="match status" value="1"/>
</dbReference>
<dbReference type="InterPro" id="IPR019756">
    <property type="entry name" value="Pept_S26A_signal_pept_1_Ser-AS"/>
</dbReference>
<dbReference type="PANTHER" id="PTHR40661">
    <property type="match status" value="1"/>
</dbReference>
<keyword evidence="5" id="KW-0804">Transcription</keyword>
<dbReference type="Gene3D" id="2.10.109.10">
    <property type="entry name" value="Umud Fragment, subunit A"/>
    <property type="match status" value="1"/>
</dbReference>
<keyword evidence="1" id="KW-0645">Protease</keyword>
<evidence type="ECO:0000313" key="7">
    <source>
        <dbReference type="EMBL" id="PWN62277.1"/>
    </source>
</evidence>
<name>A0A316WLZ0_9FLAO</name>
<dbReference type="CDD" id="cd06462">
    <property type="entry name" value="Peptidase_S24_S26"/>
    <property type="match status" value="1"/>
</dbReference>
<dbReference type="AlphaFoldDB" id="A0A316WLZ0"/>
<dbReference type="PANTHER" id="PTHR40661:SF3">
    <property type="entry name" value="FELS-1 PROPHAGE TRANSCRIPTIONAL REGULATOR"/>
    <property type="match status" value="1"/>
</dbReference>
<dbReference type="EMBL" id="PPEI02000005">
    <property type="protein sequence ID" value="PWN62277.1"/>
    <property type="molecule type" value="Genomic_DNA"/>
</dbReference>
<dbReference type="RefSeq" id="WP_109623089.1">
    <property type="nucleotide sequence ID" value="NZ_PPEI02000005.1"/>
</dbReference>
<dbReference type="Proteomes" id="UP000236182">
    <property type="component" value="Unassembled WGS sequence"/>
</dbReference>
<dbReference type="SUPFAM" id="SSF47413">
    <property type="entry name" value="lambda repressor-like DNA-binding domains"/>
    <property type="match status" value="1"/>
</dbReference>
<protein>
    <recommendedName>
        <fullName evidence="6">HTH cro/C1-type domain-containing protein</fullName>
    </recommendedName>
</protein>
<evidence type="ECO:0000256" key="4">
    <source>
        <dbReference type="ARBA" id="ARBA00023125"/>
    </source>
</evidence>
<evidence type="ECO:0000256" key="1">
    <source>
        <dbReference type="ARBA" id="ARBA00022670"/>
    </source>
</evidence>
<dbReference type="Gene3D" id="1.10.260.40">
    <property type="entry name" value="lambda repressor-like DNA-binding domains"/>
    <property type="match status" value="1"/>
</dbReference>
<dbReference type="InterPro" id="IPR036286">
    <property type="entry name" value="LexA/Signal_pep-like_sf"/>
</dbReference>
<dbReference type="Pfam" id="PF01381">
    <property type="entry name" value="HTH_3"/>
    <property type="match status" value="1"/>
</dbReference>
<dbReference type="PROSITE" id="PS50943">
    <property type="entry name" value="HTH_CROC1"/>
    <property type="match status" value="1"/>
</dbReference>
<dbReference type="GO" id="GO:0004252">
    <property type="term" value="F:serine-type endopeptidase activity"/>
    <property type="evidence" value="ECO:0007669"/>
    <property type="project" value="InterPro"/>
</dbReference>
<sequence length="260" mass="29912">MSNEIGLRIKELRKQNSLTQMEFSSKIQIDNSQLSKIEQGKLLPTLSQLMEMSSIFKKSLDWLVGNETKIELPNVLGESNSNYLFQPNVITVDSHNNDNIVLVPQKLKAGYLTGFNNPTFIQKLPAYRMPGLNNGTFRMFEVEGNSMFPTLPNKSYVVGEFVEDWLSGIKDNQLYAIISNEIEDGLVKRCLNRIDKYNNLICKSDNRRNYPTQNIDPDSIKEVWEVKLHLNFQLPDPADIYDRVSDLEAEMQQMKKTLNK</sequence>
<feature type="domain" description="HTH cro/C1-type" evidence="6">
    <location>
        <begin position="9"/>
        <end position="63"/>
    </location>
</feature>
<keyword evidence="2" id="KW-0378">Hydrolase</keyword>
<keyword evidence="4" id="KW-0238">DNA-binding</keyword>
<organism evidence="7 8">
    <name type="scientific">Chryseobacterium oncorhynchi</name>
    <dbReference type="NCBI Taxonomy" id="741074"/>
    <lineage>
        <taxon>Bacteria</taxon>
        <taxon>Pseudomonadati</taxon>
        <taxon>Bacteroidota</taxon>
        <taxon>Flavobacteriia</taxon>
        <taxon>Flavobacteriales</taxon>
        <taxon>Weeksellaceae</taxon>
        <taxon>Chryseobacterium group</taxon>
        <taxon>Chryseobacterium</taxon>
    </lineage>
</organism>
<reference evidence="7" key="1">
    <citation type="submission" date="2018-04" db="EMBL/GenBank/DDBJ databases">
        <title>Draft Genome Sequences of Chryseobacterium lactis NCTC11390T isolated from milk, Chryseobacterium oncorhynchi 701B-08T from rainbow trout, and Chryseobacterium viscerum 687B-08T from diseased fish.</title>
        <authorList>
            <person name="Jeong J.-J."/>
            <person name="Lee Y.J."/>
            <person name="Pathiraja D."/>
            <person name="Park B."/>
            <person name="Choi I.-G."/>
            <person name="Kim K.D."/>
        </authorList>
    </citation>
    <scope>NUCLEOTIDE SEQUENCE [LARGE SCALE GENOMIC DNA]</scope>
    <source>
        <strain evidence="7">701B-08</strain>
    </source>
</reference>